<organism evidence="2">
    <name type="scientific">Culex pipiens</name>
    <name type="common">House mosquito</name>
    <dbReference type="NCBI Taxonomy" id="7175"/>
    <lineage>
        <taxon>Eukaryota</taxon>
        <taxon>Metazoa</taxon>
        <taxon>Ecdysozoa</taxon>
        <taxon>Arthropoda</taxon>
        <taxon>Hexapoda</taxon>
        <taxon>Insecta</taxon>
        <taxon>Pterygota</taxon>
        <taxon>Neoptera</taxon>
        <taxon>Endopterygota</taxon>
        <taxon>Diptera</taxon>
        <taxon>Nematocera</taxon>
        <taxon>Culicoidea</taxon>
        <taxon>Culicidae</taxon>
        <taxon>Culicinae</taxon>
        <taxon>Culicini</taxon>
        <taxon>Culex</taxon>
        <taxon>Culex</taxon>
    </lineage>
</organism>
<protein>
    <submittedName>
        <fullName evidence="2">(northern house mosquito) hypothetical protein</fullName>
    </submittedName>
</protein>
<proteinExistence type="predicted"/>
<evidence type="ECO:0000256" key="1">
    <source>
        <dbReference type="SAM" id="MobiDB-lite"/>
    </source>
</evidence>
<dbReference type="AlphaFoldDB" id="A0A8D8FEP7"/>
<sequence>MLRRAAPEGVVPDIAVPRSLPHRVVQLDRSGYGRRRVLHGNGTAAGRLCRDTATAAGFDLVGDQRLQAPAARPIADLPDRERVQGRPQATAGADEAASQTDQGGEEAVPQPYCRSTVEESLQTDKQSTT</sequence>
<evidence type="ECO:0000313" key="2">
    <source>
        <dbReference type="EMBL" id="CAG6467728.1"/>
    </source>
</evidence>
<reference evidence="2" key="1">
    <citation type="submission" date="2021-05" db="EMBL/GenBank/DDBJ databases">
        <authorList>
            <person name="Alioto T."/>
            <person name="Alioto T."/>
            <person name="Gomez Garrido J."/>
        </authorList>
    </citation>
    <scope>NUCLEOTIDE SEQUENCE</scope>
</reference>
<dbReference type="EMBL" id="HBUE01059029">
    <property type="protein sequence ID" value="CAG6467728.1"/>
    <property type="molecule type" value="Transcribed_RNA"/>
</dbReference>
<feature type="region of interest" description="Disordered" evidence="1">
    <location>
        <begin position="69"/>
        <end position="129"/>
    </location>
</feature>
<accession>A0A8D8FEP7</accession>
<name>A0A8D8FEP7_CULPI</name>
<feature type="compositionally biased region" description="Polar residues" evidence="1">
    <location>
        <begin position="118"/>
        <end position="129"/>
    </location>
</feature>